<organism evidence="2 3">
    <name type="scientific">Paludisphaera mucosa</name>
    <dbReference type="NCBI Taxonomy" id="3030827"/>
    <lineage>
        <taxon>Bacteria</taxon>
        <taxon>Pseudomonadati</taxon>
        <taxon>Planctomycetota</taxon>
        <taxon>Planctomycetia</taxon>
        <taxon>Isosphaerales</taxon>
        <taxon>Isosphaeraceae</taxon>
        <taxon>Paludisphaera</taxon>
    </lineage>
</organism>
<feature type="transmembrane region" description="Helical" evidence="1">
    <location>
        <begin position="24"/>
        <end position="42"/>
    </location>
</feature>
<keyword evidence="3" id="KW-1185">Reference proteome</keyword>
<name>A0ABT6FKV9_9BACT</name>
<accession>A0ABT6FKV9</accession>
<keyword evidence="1" id="KW-0472">Membrane</keyword>
<comment type="caution">
    <text evidence="2">The sequence shown here is derived from an EMBL/GenBank/DDBJ whole genome shotgun (WGS) entry which is preliminary data.</text>
</comment>
<dbReference type="EMBL" id="JARRAG010000003">
    <property type="protein sequence ID" value="MDG3008208.1"/>
    <property type="molecule type" value="Genomic_DNA"/>
</dbReference>
<evidence type="ECO:0000256" key="1">
    <source>
        <dbReference type="SAM" id="Phobius"/>
    </source>
</evidence>
<gene>
    <name evidence="2" type="ORF">PZE19_30950</name>
</gene>
<reference evidence="2 3" key="1">
    <citation type="submission" date="2023-03" db="EMBL/GenBank/DDBJ databases">
        <title>Paludisphaera mucosa sp. nov. a novel planctomycete from northern fen.</title>
        <authorList>
            <person name="Ivanova A."/>
        </authorList>
    </citation>
    <scope>NUCLEOTIDE SEQUENCE [LARGE SCALE GENOMIC DNA]</scope>
    <source>
        <strain evidence="2 3">Pla2</strain>
    </source>
</reference>
<proteinExistence type="predicted"/>
<evidence type="ECO:0000313" key="3">
    <source>
        <dbReference type="Proteomes" id="UP001216907"/>
    </source>
</evidence>
<evidence type="ECO:0000313" key="2">
    <source>
        <dbReference type="EMBL" id="MDG3008208.1"/>
    </source>
</evidence>
<protein>
    <submittedName>
        <fullName evidence="2">Uncharacterized protein</fullName>
    </submittedName>
</protein>
<keyword evidence="1" id="KW-0812">Transmembrane</keyword>
<dbReference type="RefSeq" id="WP_277864535.1">
    <property type="nucleotide sequence ID" value="NZ_JARRAG010000003.1"/>
</dbReference>
<dbReference type="Proteomes" id="UP001216907">
    <property type="component" value="Unassembled WGS sequence"/>
</dbReference>
<keyword evidence="1" id="KW-1133">Transmembrane helix</keyword>
<sequence length="61" mass="6137">MMIVVAAVGIGLVAWWPSLVEPILLTVSIFGLLGPVAGILILDLRCPARAVEGGIIGGAVG</sequence>